<evidence type="ECO:0000313" key="1">
    <source>
        <dbReference type="EMBL" id="RNA29760.1"/>
    </source>
</evidence>
<evidence type="ECO:0000313" key="2">
    <source>
        <dbReference type="Proteomes" id="UP000276133"/>
    </source>
</evidence>
<dbReference type="Proteomes" id="UP000276133">
    <property type="component" value="Unassembled WGS sequence"/>
</dbReference>
<organism evidence="1 2">
    <name type="scientific">Brachionus plicatilis</name>
    <name type="common">Marine rotifer</name>
    <name type="synonym">Brachionus muelleri</name>
    <dbReference type="NCBI Taxonomy" id="10195"/>
    <lineage>
        <taxon>Eukaryota</taxon>
        <taxon>Metazoa</taxon>
        <taxon>Spiralia</taxon>
        <taxon>Gnathifera</taxon>
        <taxon>Rotifera</taxon>
        <taxon>Eurotatoria</taxon>
        <taxon>Monogononta</taxon>
        <taxon>Pseudotrocha</taxon>
        <taxon>Ploima</taxon>
        <taxon>Brachionidae</taxon>
        <taxon>Brachionus</taxon>
    </lineage>
</organism>
<comment type="caution">
    <text evidence="1">The sequence shown here is derived from an EMBL/GenBank/DDBJ whole genome shotgun (WGS) entry which is preliminary data.</text>
</comment>
<keyword evidence="2" id="KW-1185">Reference proteome</keyword>
<dbReference type="EMBL" id="REGN01002165">
    <property type="protein sequence ID" value="RNA29760.1"/>
    <property type="molecule type" value="Genomic_DNA"/>
</dbReference>
<gene>
    <name evidence="1" type="ORF">BpHYR1_047174</name>
</gene>
<protein>
    <submittedName>
        <fullName evidence="1">Uncharacterized protein</fullName>
    </submittedName>
</protein>
<sequence>MWKINKKYCINIIYLLKIACDSAIKFNLNVKAMTENTLWQLNPSLRNSVCFKELPNSNKFEWRCIETQLKCKSKCLPKDNVIGEVHKIHLVHQITIMVQN</sequence>
<reference evidence="1 2" key="1">
    <citation type="journal article" date="2018" name="Sci. Rep.">
        <title>Genomic signatures of local adaptation to the degree of environmental predictability in rotifers.</title>
        <authorList>
            <person name="Franch-Gras L."/>
            <person name="Hahn C."/>
            <person name="Garcia-Roger E.M."/>
            <person name="Carmona M.J."/>
            <person name="Serra M."/>
            <person name="Gomez A."/>
        </authorList>
    </citation>
    <scope>NUCLEOTIDE SEQUENCE [LARGE SCALE GENOMIC DNA]</scope>
    <source>
        <strain evidence="1">HYR1</strain>
    </source>
</reference>
<accession>A0A3M7S2A6</accession>
<proteinExistence type="predicted"/>
<name>A0A3M7S2A6_BRAPC</name>
<dbReference type="AlphaFoldDB" id="A0A3M7S2A6"/>